<gene>
    <name evidence="2" type="ORF">IV203_028027</name>
</gene>
<organism evidence="2 3">
    <name type="scientific">Nitzschia inconspicua</name>
    <dbReference type="NCBI Taxonomy" id="303405"/>
    <lineage>
        <taxon>Eukaryota</taxon>
        <taxon>Sar</taxon>
        <taxon>Stramenopiles</taxon>
        <taxon>Ochrophyta</taxon>
        <taxon>Bacillariophyta</taxon>
        <taxon>Bacillariophyceae</taxon>
        <taxon>Bacillariophycidae</taxon>
        <taxon>Bacillariales</taxon>
        <taxon>Bacillariaceae</taxon>
        <taxon>Nitzschia</taxon>
    </lineage>
</organism>
<evidence type="ECO:0000313" key="2">
    <source>
        <dbReference type="EMBL" id="KAG7370281.1"/>
    </source>
</evidence>
<reference evidence="2" key="2">
    <citation type="submission" date="2021-04" db="EMBL/GenBank/DDBJ databases">
        <authorList>
            <person name="Podell S."/>
        </authorList>
    </citation>
    <scope>NUCLEOTIDE SEQUENCE</scope>
    <source>
        <strain evidence="2">Hildebrandi</strain>
    </source>
</reference>
<accession>A0A9K3LZY9</accession>
<name>A0A9K3LZY9_9STRA</name>
<feature type="domain" description="SET" evidence="1">
    <location>
        <begin position="57"/>
        <end position="176"/>
    </location>
</feature>
<proteinExistence type="predicted"/>
<dbReference type="InterPro" id="IPR001214">
    <property type="entry name" value="SET_dom"/>
</dbReference>
<protein>
    <recommendedName>
        <fullName evidence="1">SET domain-containing protein</fullName>
    </recommendedName>
</protein>
<dbReference type="EMBL" id="JAGRRH010000005">
    <property type="protein sequence ID" value="KAG7370281.1"/>
    <property type="molecule type" value="Genomic_DNA"/>
</dbReference>
<dbReference type="AlphaFoldDB" id="A0A9K3LZY9"/>
<evidence type="ECO:0000259" key="1">
    <source>
        <dbReference type="PROSITE" id="PS50280"/>
    </source>
</evidence>
<comment type="caution">
    <text evidence="2">The sequence shown here is derived from an EMBL/GenBank/DDBJ whole genome shotgun (WGS) entry which is preliminary data.</text>
</comment>
<keyword evidence="3" id="KW-1185">Reference proteome</keyword>
<dbReference type="Proteomes" id="UP000693970">
    <property type="component" value="Unassembled WGS sequence"/>
</dbReference>
<dbReference type="OrthoDB" id="10558129at2759"/>
<evidence type="ECO:0000313" key="3">
    <source>
        <dbReference type="Proteomes" id="UP000693970"/>
    </source>
</evidence>
<dbReference type="PROSITE" id="PS50280">
    <property type="entry name" value="SET"/>
    <property type="match status" value="1"/>
</dbReference>
<reference evidence="2" key="1">
    <citation type="journal article" date="2021" name="Sci. Rep.">
        <title>Diploid genomic architecture of Nitzschia inconspicua, an elite biomass production diatom.</title>
        <authorList>
            <person name="Oliver A."/>
            <person name="Podell S."/>
            <person name="Pinowska A."/>
            <person name="Traller J.C."/>
            <person name="Smith S.R."/>
            <person name="McClure R."/>
            <person name="Beliaev A."/>
            <person name="Bohutskyi P."/>
            <person name="Hill E.A."/>
            <person name="Rabines A."/>
            <person name="Zheng H."/>
            <person name="Allen L.Z."/>
            <person name="Kuo A."/>
            <person name="Grigoriev I.V."/>
            <person name="Allen A.E."/>
            <person name="Hazlebeck D."/>
            <person name="Allen E.E."/>
        </authorList>
    </citation>
    <scope>NUCLEOTIDE SEQUENCE</scope>
    <source>
        <strain evidence="2">Hildebrandi</strain>
    </source>
</reference>
<sequence>MMSWFFGNKNYSPPSITGCSAINITHLESFEETYTTIQKAFDLAKGEPHNKYGHSYTGIQVDFDVVPDHKAVLGNALIAKQNVNQGTKVWEDWHYVHFSVDDRKKYYRFLENLDLKHQCLVLSLTHASYDGYYLEVTMDEGNYIQNAEHPEQINLDTTCVATRDIAAGERFYMNFTEYIGYDHDIDWFDDLKYEAFRDGKLRGGSISPSAAISWSDRPMHQTSRTPADRVNGYPEMFWPALTILAAMFALKKAAATSRQDGFNKNKMC</sequence>